<dbReference type="AlphaFoldDB" id="A0AAF0FQ55"/>
<dbReference type="PANTHER" id="PTHR30399">
    <property type="entry name" value="UNCHARACTERIZED PROTEIN YGJP"/>
    <property type="match status" value="1"/>
</dbReference>
<dbReference type="GeneID" id="79949595"/>
<keyword evidence="3" id="KW-1185">Reference proteome</keyword>
<feature type="domain" description="YgjP-like metallopeptidase" evidence="1">
    <location>
        <begin position="1"/>
        <end position="69"/>
    </location>
</feature>
<organism evidence="2 3">
    <name type="scientific">Methanomicrobium antiquum</name>
    <dbReference type="NCBI Taxonomy" id="487686"/>
    <lineage>
        <taxon>Archaea</taxon>
        <taxon>Methanobacteriati</taxon>
        <taxon>Methanobacteriota</taxon>
        <taxon>Stenosarchaea group</taxon>
        <taxon>Methanomicrobia</taxon>
        <taxon>Methanomicrobiales</taxon>
        <taxon>Methanomicrobiaceae</taxon>
        <taxon>Methanomicrobium</taxon>
    </lineage>
</organism>
<dbReference type="InterPro" id="IPR053136">
    <property type="entry name" value="UTP_pyrophosphatase-like"/>
</dbReference>
<dbReference type="Pfam" id="PF01863">
    <property type="entry name" value="YgjP-like"/>
    <property type="match status" value="1"/>
</dbReference>
<dbReference type="PANTHER" id="PTHR30399:SF1">
    <property type="entry name" value="UTP PYROPHOSPHATASE"/>
    <property type="match status" value="1"/>
</dbReference>
<reference evidence="2" key="1">
    <citation type="submission" date="2022-01" db="EMBL/GenBank/DDBJ databases">
        <title>Complete genome of Methanomicrobium antiquum DSM 21220.</title>
        <authorList>
            <person name="Chen S.-C."/>
            <person name="You Y.-T."/>
            <person name="Zhou Y.-Z."/>
            <person name="Lai M.-C."/>
        </authorList>
    </citation>
    <scope>NUCLEOTIDE SEQUENCE</scope>
    <source>
        <strain evidence="2">DSM 21220</strain>
    </source>
</reference>
<evidence type="ECO:0000313" key="2">
    <source>
        <dbReference type="EMBL" id="WFN37620.1"/>
    </source>
</evidence>
<dbReference type="KEGG" id="manq:L1994_04315"/>
<dbReference type="RefSeq" id="WP_278100460.1">
    <property type="nucleotide sequence ID" value="NZ_CP091092.1"/>
</dbReference>
<evidence type="ECO:0000313" key="3">
    <source>
        <dbReference type="Proteomes" id="UP001218895"/>
    </source>
</evidence>
<dbReference type="EMBL" id="CP091092">
    <property type="protein sequence ID" value="WFN37620.1"/>
    <property type="molecule type" value="Genomic_DNA"/>
</dbReference>
<name>A0AAF0FQ55_9EURY</name>
<evidence type="ECO:0000259" key="1">
    <source>
        <dbReference type="Pfam" id="PF01863"/>
    </source>
</evidence>
<gene>
    <name evidence="2" type="ORF">L1994_04315</name>
</gene>
<proteinExistence type="predicted"/>
<protein>
    <submittedName>
        <fullName evidence="2">M48 family metallopeptidase</fullName>
    </submittedName>
</protein>
<dbReference type="Proteomes" id="UP001218895">
    <property type="component" value="Chromosome"/>
</dbReference>
<dbReference type="InterPro" id="IPR002725">
    <property type="entry name" value="YgjP-like_metallopeptidase"/>
</dbReference>
<dbReference type="Gene3D" id="3.30.2010.10">
    <property type="entry name" value="Metalloproteases ('zincins'), catalytic domain"/>
    <property type="match status" value="1"/>
</dbReference>
<accession>A0AAF0FQ55</accession>
<sequence length="79" mass="9614">MKTKWGSCNTGAGRIWVNLELAKKPPLCLEYIIVYEMVHLLERHHNDNFRQLMDHFMPQWKLYRDELNKSPLAHENWDY</sequence>
<dbReference type="CDD" id="cd07344">
    <property type="entry name" value="M48_yhfN_like"/>
    <property type="match status" value="1"/>
</dbReference>